<dbReference type="GO" id="GO:0051539">
    <property type="term" value="F:4 iron, 4 sulfur cluster binding"/>
    <property type="evidence" value="ECO:0007669"/>
    <property type="project" value="UniProtKB-KW"/>
</dbReference>
<keyword evidence="6 9" id="KW-0560">Oxidoreductase</keyword>
<dbReference type="GO" id="GO:0030313">
    <property type="term" value="C:cell envelope"/>
    <property type="evidence" value="ECO:0007669"/>
    <property type="project" value="UniProtKB-SubCell"/>
</dbReference>
<dbReference type="GO" id="GO:0009055">
    <property type="term" value="F:electron transfer activity"/>
    <property type="evidence" value="ECO:0007669"/>
    <property type="project" value="TreeGrafter"/>
</dbReference>
<protein>
    <submittedName>
        <fullName evidence="9">Formate dehydrogenase, alpha subunit</fullName>
        <ecNumber evidence="9">1.2.1.2</ecNumber>
    </submittedName>
</protein>
<dbReference type="SUPFAM" id="SSF53706">
    <property type="entry name" value="Formate dehydrogenase/DMSO reductase, domains 1-3"/>
    <property type="match status" value="1"/>
</dbReference>
<dbReference type="PANTHER" id="PTHR43598:SF1">
    <property type="entry name" value="FORMATE DEHYDROGENASE-O MAJOR SUBUNIT"/>
    <property type="match status" value="1"/>
</dbReference>
<dbReference type="GO" id="GO:0016491">
    <property type="term" value="F:oxidoreductase activity"/>
    <property type="evidence" value="ECO:0007669"/>
    <property type="project" value="UniProtKB-KW"/>
</dbReference>
<comment type="cofactor">
    <cofactor evidence="1">
        <name>[4Fe-4S] cluster</name>
        <dbReference type="ChEBI" id="CHEBI:49883"/>
    </cofactor>
</comment>
<dbReference type="Pfam" id="PF01568">
    <property type="entry name" value="Molydop_binding"/>
    <property type="match status" value="1"/>
</dbReference>
<accession>A0A0B7MKD1</accession>
<dbReference type="InterPro" id="IPR006656">
    <property type="entry name" value="Mopterin_OxRdtase"/>
</dbReference>
<keyword evidence="4" id="KW-0004">4Fe-4S</keyword>
<dbReference type="SUPFAM" id="SSF50692">
    <property type="entry name" value="ADC-like"/>
    <property type="match status" value="1"/>
</dbReference>
<keyword evidence="4" id="KW-0411">Iron-sulfur</keyword>
<dbReference type="Pfam" id="PF00384">
    <property type="entry name" value="Molybdopterin"/>
    <property type="match status" value="1"/>
</dbReference>
<keyword evidence="10" id="KW-1185">Reference proteome</keyword>
<dbReference type="GO" id="GO:0009061">
    <property type="term" value="P:anaerobic respiration"/>
    <property type="evidence" value="ECO:0007669"/>
    <property type="project" value="TreeGrafter"/>
</dbReference>
<evidence type="ECO:0000313" key="9">
    <source>
        <dbReference type="EMBL" id="CEO88122.1"/>
    </source>
</evidence>
<evidence type="ECO:0000259" key="8">
    <source>
        <dbReference type="Pfam" id="PF01568"/>
    </source>
</evidence>
<keyword evidence="5" id="KW-0479">Metal-binding</keyword>
<evidence type="ECO:0000256" key="2">
    <source>
        <dbReference type="ARBA" id="ARBA00004196"/>
    </source>
</evidence>
<comment type="similarity">
    <text evidence="3">Belongs to the prokaryotic molybdopterin-containing oxidoreductase family.</text>
</comment>
<gene>
    <name evidence="9" type="primary">fdhA</name>
    <name evidence="9" type="ORF">SSCH_1490006</name>
</gene>
<feature type="domain" description="Molybdopterin oxidoreductase" evidence="7">
    <location>
        <begin position="25"/>
        <end position="135"/>
    </location>
</feature>
<evidence type="ECO:0000256" key="6">
    <source>
        <dbReference type="ARBA" id="ARBA00023002"/>
    </source>
</evidence>
<dbReference type="PANTHER" id="PTHR43598">
    <property type="entry name" value="TUNGSTEN-CONTAINING FORMYLMETHANOFURAN DEHYDROGENASE 2 SUBUNIT B"/>
    <property type="match status" value="1"/>
</dbReference>
<dbReference type="GO" id="GO:0043546">
    <property type="term" value="F:molybdopterin cofactor binding"/>
    <property type="evidence" value="ECO:0007669"/>
    <property type="project" value="InterPro"/>
</dbReference>
<evidence type="ECO:0000259" key="7">
    <source>
        <dbReference type="Pfam" id="PF00384"/>
    </source>
</evidence>
<feature type="domain" description="Molybdopterin dinucleotide-binding" evidence="8">
    <location>
        <begin position="382"/>
        <end position="498"/>
    </location>
</feature>
<dbReference type="Gene3D" id="3.40.50.740">
    <property type="match status" value="1"/>
</dbReference>
<organism evidence="9 10">
    <name type="scientific">Syntrophaceticus schinkii</name>
    <dbReference type="NCBI Taxonomy" id="499207"/>
    <lineage>
        <taxon>Bacteria</taxon>
        <taxon>Bacillati</taxon>
        <taxon>Bacillota</taxon>
        <taxon>Clostridia</taxon>
        <taxon>Thermoanaerobacterales</taxon>
        <taxon>Thermoanaerobacterales Family III. Incertae Sedis</taxon>
        <taxon>Syntrophaceticus</taxon>
    </lineage>
</organism>
<evidence type="ECO:0000256" key="5">
    <source>
        <dbReference type="ARBA" id="ARBA00022723"/>
    </source>
</evidence>
<name>A0A0B7MKD1_9FIRM</name>
<dbReference type="Proteomes" id="UP000046155">
    <property type="component" value="Unassembled WGS sequence"/>
</dbReference>
<proteinExistence type="inferred from homology"/>
<dbReference type="InterPro" id="IPR009010">
    <property type="entry name" value="Asp_de-COase-like_dom_sf"/>
</dbReference>
<dbReference type="Gene3D" id="2.40.40.20">
    <property type="match status" value="1"/>
</dbReference>
<reference evidence="10" key="1">
    <citation type="submission" date="2015-01" db="EMBL/GenBank/DDBJ databases">
        <authorList>
            <person name="Manzoor Shahid"/>
            <person name="Zubair Saima"/>
        </authorList>
    </citation>
    <scope>NUCLEOTIDE SEQUENCE [LARGE SCALE GENOMIC DNA]</scope>
    <source>
        <strain evidence="10">Sp3</strain>
    </source>
</reference>
<dbReference type="CDD" id="cd02792">
    <property type="entry name" value="MopB_CT_Formate-Dh-Na-like"/>
    <property type="match status" value="1"/>
</dbReference>
<evidence type="ECO:0000313" key="10">
    <source>
        <dbReference type="Proteomes" id="UP000046155"/>
    </source>
</evidence>
<comment type="subcellular location">
    <subcellularLocation>
        <location evidence="2">Cell envelope</location>
    </subcellularLocation>
</comment>
<dbReference type="EMBL" id="CDRZ01000056">
    <property type="protein sequence ID" value="CEO88122.1"/>
    <property type="molecule type" value="Genomic_DNA"/>
</dbReference>
<sequence length="505" mass="55499">MADCRYNSSVIGGENCSVKLSERQQDKGQFKILFNFGSNSTVSIPDRKMVAKGLSKLDMLVVADIFEVETAQFWREPGLNPKDIQTEVFMLPAAFVYEKAGTMTNSSRLVQWKEVALEPLNESLPDLDIIDHIFKRMRELYAGSTAPKDAPILKARWNYDDEHGEPSPLKVLQELNGYDETTGELLSALGDYLSAPIGTVSTGCWVYAGVTGKGNLAARRDGADSTDLGLNRNFAFAWPGNIRVLYNRASCDAQGQPLDPERKLIWWDAAKGEWTGNDGPDVVDKTKGPDTPEGKIAFKQNPEGVGRLFAAAYTSGLPVTPSADVLPIRNAGMCVDGPLPEFYEPIESPAENILHPKVQNNPCANIVSTEFGDVKEYPYVLTTYGVCEHFCAGGITRNIPWLNEIMPEPFAEISKNLGKKLGIKEGDQVEVYSARGKVRVRALVTDRLQTYKINGKDQETIGMPWSWGFASLNPGPSTNNMTMAALDPGAGTPEYKCCLVNIRRA</sequence>
<evidence type="ECO:0000256" key="1">
    <source>
        <dbReference type="ARBA" id="ARBA00001966"/>
    </source>
</evidence>
<dbReference type="AlphaFoldDB" id="A0A0B7MKD1"/>
<dbReference type="Gene3D" id="3.40.228.10">
    <property type="entry name" value="Dimethylsulfoxide Reductase, domain 2"/>
    <property type="match status" value="1"/>
</dbReference>
<dbReference type="EC" id="1.2.1.2" evidence="9"/>
<dbReference type="InterPro" id="IPR006657">
    <property type="entry name" value="MoPterin_dinucl-bd_dom"/>
</dbReference>
<evidence type="ECO:0000256" key="4">
    <source>
        <dbReference type="ARBA" id="ARBA00022485"/>
    </source>
</evidence>
<keyword evidence="4" id="KW-0408">Iron</keyword>
<dbReference type="GO" id="GO:0030151">
    <property type="term" value="F:molybdenum ion binding"/>
    <property type="evidence" value="ECO:0007669"/>
    <property type="project" value="TreeGrafter"/>
</dbReference>
<evidence type="ECO:0000256" key="3">
    <source>
        <dbReference type="ARBA" id="ARBA00010312"/>
    </source>
</evidence>